<dbReference type="eggNOG" id="ENOG50333AT">
    <property type="taxonomic scope" value="Bacteria"/>
</dbReference>
<gene>
    <name evidence="1" type="ORF">IDAT_00290</name>
</gene>
<keyword evidence="2" id="KW-1185">Reference proteome</keyword>
<organism evidence="1 2">
    <name type="scientific">Pseudidiomarina atlantica</name>
    <dbReference type="NCBI Taxonomy" id="1517416"/>
    <lineage>
        <taxon>Bacteria</taxon>
        <taxon>Pseudomonadati</taxon>
        <taxon>Pseudomonadota</taxon>
        <taxon>Gammaproteobacteria</taxon>
        <taxon>Alteromonadales</taxon>
        <taxon>Idiomarinaceae</taxon>
        <taxon>Pseudidiomarina</taxon>
    </lineage>
</organism>
<dbReference type="STRING" id="1517416.IDAT_00290"/>
<evidence type="ECO:0000313" key="2">
    <source>
        <dbReference type="Proteomes" id="UP000053718"/>
    </source>
</evidence>
<accession>A0A094IUQ0</accession>
<dbReference type="Pfam" id="PF11743">
    <property type="entry name" value="DUF3301"/>
    <property type="match status" value="1"/>
</dbReference>
<protein>
    <recommendedName>
        <fullName evidence="3">DUF3301 domain-containing protein</fullName>
    </recommendedName>
</protein>
<dbReference type="AlphaFoldDB" id="A0A094IUQ0"/>
<evidence type="ECO:0000313" key="1">
    <source>
        <dbReference type="EMBL" id="KFZ29584.1"/>
    </source>
</evidence>
<dbReference type="Proteomes" id="UP000053718">
    <property type="component" value="Unassembled WGS sequence"/>
</dbReference>
<dbReference type="OrthoDB" id="5959530at2"/>
<reference evidence="1 2" key="1">
    <citation type="submission" date="2014-06" db="EMBL/GenBank/DDBJ databases">
        <title>Draft genome sequence of Idiomarina sp. MCCC 1A10513.</title>
        <authorList>
            <person name="Du J."/>
            <person name="Lai Q."/>
            <person name="Shao Z."/>
        </authorList>
    </citation>
    <scope>NUCLEOTIDE SEQUENCE [LARGE SCALE GENOMIC DNA]</scope>
    <source>
        <strain evidence="1 2">MCCC 1A10513</strain>
    </source>
</reference>
<dbReference type="RefSeq" id="WP_034729043.1">
    <property type="nucleotide sequence ID" value="NZ_JPIN01000001.1"/>
</dbReference>
<comment type="caution">
    <text evidence="1">The sequence shown here is derived from an EMBL/GenBank/DDBJ whole genome shotgun (WGS) entry which is preliminary data.</text>
</comment>
<sequence>MVLADALLLLILLFIALLFWQGRRQAESARVHAQRYCQQHQLQFLDIAWQGGKLARHGRHIGWLSRYQFAFSSDREHRYEGEIQMLNLRLLKVDTPVYRLPE</sequence>
<dbReference type="InterPro" id="IPR021732">
    <property type="entry name" value="DUF3301"/>
</dbReference>
<name>A0A094IUQ0_9GAMM</name>
<dbReference type="EMBL" id="JPIN01000001">
    <property type="protein sequence ID" value="KFZ29584.1"/>
    <property type="molecule type" value="Genomic_DNA"/>
</dbReference>
<proteinExistence type="predicted"/>
<evidence type="ECO:0008006" key="3">
    <source>
        <dbReference type="Google" id="ProtNLM"/>
    </source>
</evidence>